<name>A0AA88Q7G3_9TELE</name>
<feature type="region of interest" description="Disordered" evidence="1">
    <location>
        <begin position="55"/>
        <end position="104"/>
    </location>
</feature>
<evidence type="ECO:0000313" key="3">
    <source>
        <dbReference type="Proteomes" id="UP001187343"/>
    </source>
</evidence>
<evidence type="ECO:0000256" key="1">
    <source>
        <dbReference type="SAM" id="MobiDB-lite"/>
    </source>
</evidence>
<dbReference type="EMBL" id="JAUYZG010000004">
    <property type="protein sequence ID" value="KAK2909248.1"/>
    <property type="molecule type" value="Genomic_DNA"/>
</dbReference>
<protein>
    <submittedName>
        <fullName evidence="2">Uncharacterized protein</fullName>
    </submittedName>
</protein>
<sequence>MGKRGKEWLREGKGFSLMGDPKWWHREYKPKSEVSVDMKEQGGIYPRAGHRVVRRSFPAAPASSAGEEQEERDQRQGVIGAAAQQGSPLLKTLVSSEGTEDEEP</sequence>
<reference evidence="2" key="1">
    <citation type="submission" date="2023-08" db="EMBL/GenBank/DDBJ databases">
        <title>Chromosome-level Genome Assembly of mud carp (Cirrhinus molitorella).</title>
        <authorList>
            <person name="Liu H."/>
        </authorList>
    </citation>
    <scope>NUCLEOTIDE SEQUENCE</scope>
    <source>
        <strain evidence="2">Prfri</strain>
        <tissue evidence="2">Muscle</tissue>
    </source>
</reference>
<evidence type="ECO:0000313" key="2">
    <source>
        <dbReference type="EMBL" id="KAK2909248.1"/>
    </source>
</evidence>
<proteinExistence type="predicted"/>
<dbReference type="AlphaFoldDB" id="A0AA88Q7G3"/>
<organism evidence="2 3">
    <name type="scientific">Cirrhinus molitorella</name>
    <name type="common">mud carp</name>
    <dbReference type="NCBI Taxonomy" id="172907"/>
    <lineage>
        <taxon>Eukaryota</taxon>
        <taxon>Metazoa</taxon>
        <taxon>Chordata</taxon>
        <taxon>Craniata</taxon>
        <taxon>Vertebrata</taxon>
        <taxon>Euteleostomi</taxon>
        <taxon>Actinopterygii</taxon>
        <taxon>Neopterygii</taxon>
        <taxon>Teleostei</taxon>
        <taxon>Ostariophysi</taxon>
        <taxon>Cypriniformes</taxon>
        <taxon>Cyprinidae</taxon>
        <taxon>Labeoninae</taxon>
        <taxon>Labeonini</taxon>
        <taxon>Cirrhinus</taxon>
    </lineage>
</organism>
<dbReference type="Proteomes" id="UP001187343">
    <property type="component" value="Unassembled WGS sequence"/>
</dbReference>
<comment type="caution">
    <text evidence="2">The sequence shown here is derived from an EMBL/GenBank/DDBJ whole genome shotgun (WGS) entry which is preliminary data.</text>
</comment>
<gene>
    <name evidence="2" type="ORF">Q8A67_005085</name>
</gene>
<keyword evidence="3" id="KW-1185">Reference proteome</keyword>
<accession>A0AA88Q7G3</accession>